<proteinExistence type="predicted"/>
<dbReference type="AlphaFoldDB" id="A0A9N9BRG2"/>
<accession>A0A9N9BRG2</accession>
<name>A0A9N9BRG2_9GLOM</name>
<protein>
    <submittedName>
        <fullName evidence="2">8448_t:CDS:1</fullName>
    </submittedName>
</protein>
<gene>
    <name evidence="2" type="ORF">PBRASI_LOCUS6294</name>
</gene>
<sequence>MADTPTPNSENDEDLPGARASSPTEVSPKDVSSPPRDSGGDDATEDTKNQFVELFGTDSSEDEDGQEQNNMEDLPESGTFEPATDRDPELRKLELAKAEKEQIRAQRRADYRRSRKAYESRRGTREDDYLEEDIRPIYRGRNDSYEDGGDFVRRREAHRRRRTVTGAREEFDYNVTSTPEKDVEEEEEMEEEEEIEEEAEEEEAEAGAEIEAATEEEAELDGVEVEDDTEMERGKSLVENVAEEEGLDDEDEDEEDLVVIKRPKKRARIFAGDEK</sequence>
<reference evidence="2" key="1">
    <citation type="submission" date="2021-06" db="EMBL/GenBank/DDBJ databases">
        <authorList>
            <person name="Kallberg Y."/>
            <person name="Tangrot J."/>
            <person name="Rosling A."/>
        </authorList>
    </citation>
    <scope>NUCLEOTIDE SEQUENCE</scope>
    <source>
        <strain evidence="2">BR232B</strain>
    </source>
</reference>
<feature type="compositionally biased region" description="Acidic residues" evidence="1">
    <location>
        <begin position="182"/>
        <end position="230"/>
    </location>
</feature>
<feature type="compositionally biased region" description="Acidic residues" evidence="1">
    <location>
        <begin position="241"/>
        <end position="255"/>
    </location>
</feature>
<dbReference type="EMBL" id="CAJVPI010000821">
    <property type="protein sequence ID" value="CAG8574741.1"/>
    <property type="molecule type" value="Genomic_DNA"/>
</dbReference>
<evidence type="ECO:0000313" key="2">
    <source>
        <dbReference type="EMBL" id="CAG8574741.1"/>
    </source>
</evidence>
<feature type="region of interest" description="Disordered" evidence="1">
    <location>
        <begin position="1"/>
        <end position="128"/>
    </location>
</feature>
<comment type="caution">
    <text evidence="2">The sequence shown here is derived from an EMBL/GenBank/DDBJ whole genome shotgun (WGS) entry which is preliminary data.</text>
</comment>
<dbReference type="Proteomes" id="UP000789739">
    <property type="component" value="Unassembled WGS sequence"/>
</dbReference>
<keyword evidence="3" id="KW-1185">Reference proteome</keyword>
<organism evidence="2 3">
    <name type="scientific">Paraglomus brasilianum</name>
    <dbReference type="NCBI Taxonomy" id="144538"/>
    <lineage>
        <taxon>Eukaryota</taxon>
        <taxon>Fungi</taxon>
        <taxon>Fungi incertae sedis</taxon>
        <taxon>Mucoromycota</taxon>
        <taxon>Glomeromycotina</taxon>
        <taxon>Glomeromycetes</taxon>
        <taxon>Paraglomerales</taxon>
        <taxon>Paraglomeraceae</taxon>
        <taxon>Paraglomus</taxon>
    </lineage>
</organism>
<dbReference type="OrthoDB" id="20844at2759"/>
<feature type="region of interest" description="Disordered" evidence="1">
    <location>
        <begin position="157"/>
        <end position="255"/>
    </location>
</feature>
<feature type="compositionally biased region" description="Basic and acidic residues" evidence="1">
    <location>
        <begin position="83"/>
        <end position="128"/>
    </location>
</feature>
<evidence type="ECO:0000313" key="3">
    <source>
        <dbReference type="Proteomes" id="UP000789739"/>
    </source>
</evidence>
<evidence type="ECO:0000256" key="1">
    <source>
        <dbReference type="SAM" id="MobiDB-lite"/>
    </source>
</evidence>